<evidence type="ECO:0000256" key="1">
    <source>
        <dbReference type="ARBA" id="ARBA00004635"/>
    </source>
</evidence>
<dbReference type="EMBL" id="AZDZ01000022">
    <property type="protein sequence ID" value="KRK78718.1"/>
    <property type="molecule type" value="Genomic_DNA"/>
</dbReference>
<dbReference type="AlphaFoldDB" id="A0A0R1K551"/>
<reference evidence="8 9" key="1">
    <citation type="journal article" date="2015" name="Genome Announc.">
        <title>Expanding the biotechnology potential of lactobacilli through comparative genomics of 213 strains and associated genera.</title>
        <authorList>
            <person name="Sun Z."/>
            <person name="Harris H.M."/>
            <person name="McCann A."/>
            <person name="Guo C."/>
            <person name="Argimon S."/>
            <person name="Zhang W."/>
            <person name="Yang X."/>
            <person name="Jeffery I.B."/>
            <person name="Cooney J.C."/>
            <person name="Kagawa T.F."/>
            <person name="Liu W."/>
            <person name="Song Y."/>
            <person name="Salvetti E."/>
            <person name="Wrobel A."/>
            <person name="Rasinkangas P."/>
            <person name="Parkhill J."/>
            <person name="Rea M.C."/>
            <person name="O'Sullivan O."/>
            <person name="Ritari J."/>
            <person name="Douillard F.P."/>
            <person name="Paul Ross R."/>
            <person name="Yang R."/>
            <person name="Briner A.E."/>
            <person name="Felis G.E."/>
            <person name="de Vos W.M."/>
            <person name="Barrangou R."/>
            <person name="Klaenhammer T.R."/>
            <person name="Caufield P.W."/>
            <person name="Cui Y."/>
            <person name="Zhang H."/>
            <person name="O'Toole P.W."/>
        </authorList>
    </citation>
    <scope>NUCLEOTIDE SEQUENCE [LARGE SCALE GENOMIC DNA]</scope>
    <source>
        <strain evidence="8 9">DSM 19682</strain>
    </source>
</reference>
<comment type="subcellular location">
    <subcellularLocation>
        <location evidence="1">Membrane</location>
        <topology evidence="1">Lipid-anchor</topology>
    </subcellularLocation>
</comment>
<dbReference type="PATRIC" id="fig|1423775.4.peg.2538"/>
<dbReference type="Proteomes" id="UP000051248">
    <property type="component" value="Unassembled WGS sequence"/>
</dbReference>
<accession>A0A0R1K551</accession>
<dbReference type="STRING" id="1423775.FD03_GL002495"/>
<dbReference type="Pfam" id="PF03180">
    <property type="entry name" value="Lipoprotein_9"/>
    <property type="match status" value="1"/>
</dbReference>
<name>A0A0R1K551_9LACO</name>
<keyword evidence="9" id="KW-1185">Reference proteome</keyword>
<protein>
    <recommendedName>
        <fullName evidence="6">Lipoprotein</fullName>
    </recommendedName>
</protein>
<keyword evidence="5 6" id="KW-0449">Lipoprotein</keyword>
<dbReference type="GO" id="GO:0016020">
    <property type="term" value="C:membrane"/>
    <property type="evidence" value="ECO:0007669"/>
    <property type="project" value="UniProtKB-SubCell"/>
</dbReference>
<evidence type="ECO:0000256" key="6">
    <source>
        <dbReference type="PIRNR" id="PIRNR002854"/>
    </source>
</evidence>
<evidence type="ECO:0000313" key="9">
    <source>
        <dbReference type="Proteomes" id="UP000051248"/>
    </source>
</evidence>
<dbReference type="InterPro" id="IPR004872">
    <property type="entry name" value="Lipoprotein_NlpA"/>
</dbReference>
<gene>
    <name evidence="8" type="ORF">FD03_GL002495</name>
</gene>
<evidence type="ECO:0000313" key="8">
    <source>
        <dbReference type="EMBL" id="KRK78718.1"/>
    </source>
</evidence>
<sequence>MRNFKKLSRLLLIAFTALFIFVLAGCGNQSSKEQTVKVGISASDEPIWKVVKQNAKKDNINIKIVTFNDYNQPNTALAQGELDINAYQHKYFLDAWNKAHHTDLVSIGVTIIQPMALYSNKVTSLSDLKDGAKVSLPNDTTNESRALELLQSAGLITLKKGVKLASVKDVTSNKLNLKLTLLDANQTARSLGDVDASVVNANVASDAKLNPKKAIYREKVNKASKPWINLIATQKKDKDNKTYKKVVQDFHKKNVEKAISKVYGGNAVPAWKVDLK</sequence>
<feature type="lipid moiety-binding region" description="S-diacylglycerol cysteine" evidence="7">
    <location>
        <position position="26"/>
    </location>
</feature>
<dbReference type="eggNOG" id="COG1464">
    <property type="taxonomic scope" value="Bacteria"/>
</dbReference>
<comment type="similarity">
    <text evidence="6">Belongs to the nlpA lipoprotein family.</text>
</comment>
<evidence type="ECO:0000256" key="4">
    <source>
        <dbReference type="ARBA" id="ARBA00023139"/>
    </source>
</evidence>
<evidence type="ECO:0000256" key="3">
    <source>
        <dbReference type="ARBA" id="ARBA00023136"/>
    </source>
</evidence>
<dbReference type="PIRSF" id="PIRSF002854">
    <property type="entry name" value="MetQ"/>
    <property type="match status" value="1"/>
</dbReference>
<organism evidence="8 9">
    <name type="scientific">Companilactobacillus nodensis DSM 19682 = JCM 14932 = NBRC 107160</name>
    <dbReference type="NCBI Taxonomy" id="1423775"/>
    <lineage>
        <taxon>Bacteria</taxon>
        <taxon>Bacillati</taxon>
        <taxon>Bacillota</taxon>
        <taxon>Bacilli</taxon>
        <taxon>Lactobacillales</taxon>
        <taxon>Lactobacillaceae</taxon>
        <taxon>Companilactobacillus</taxon>
    </lineage>
</organism>
<dbReference type="PANTHER" id="PTHR30429">
    <property type="entry name" value="D-METHIONINE-BINDING LIPOPROTEIN METQ"/>
    <property type="match status" value="1"/>
</dbReference>
<dbReference type="OrthoDB" id="9812878at2"/>
<keyword evidence="2" id="KW-0732">Signal</keyword>
<keyword evidence="4" id="KW-0564">Palmitate</keyword>
<dbReference type="RefSeq" id="WP_025025010.1">
    <property type="nucleotide sequence ID" value="NZ_AZDZ01000022.1"/>
</dbReference>
<evidence type="ECO:0000256" key="7">
    <source>
        <dbReference type="PIRSR" id="PIRSR002854-1"/>
    </source>
</evidence>
<dbReference type="Gene3D" id="3.40.190.10">
    <property type="entry name" value="Periplasmic binding protein-like II"/>
    <property type="match status" value="2"/>
</dbReference>
<comment type="caution">
    <text evidence="8">The sequence shown here is derived from an EMBL/GenBank/DDBJ whole genome shotgun (WGS) entry which is preliminary data.</text>
</comment>
<proteinExistence type="inferred from homology"/>
<dbReference type="PROSITE" id="PS51257">
    <property type="entry name" value="PROKAR_LIPOPROTEIN"/>
    <property type="match status" value="1"/>
</dbReference>
<keyword evidence="3" id="KW-0472">Membrane</keyword>
<dbReference type="SUPFAM" id="SSF53850">
    <property type="entry name" value="Periplasmic binding protein-like II"/>
    <property type="match status" value="1"/>
</dbReference>
<evidence type="ECO:0000256" key="2">
    <source>
        <dbReference type="ARBA" id="ARBA00022729"/>
    </source>
</evidence>
<evidence type="ECO:0000256" key="5">
    <source>
        <dbReference type="ARBA" id="ARBA00023288"/>
    </source>
</evidence>
<dbReference type="PANTHER" id="PTHR30429:SF3">
    <property type="entry name" value="LIPOPROTEIN"/>
    <property type="match status" value="1"/>
</dbReference>